<dbReference type="AlphaFoldDB" id="A0A916XCP9"/>
<reference evidence="5" key="1">
    <citation type="journal article" date="2014" name="Int. J. Syst. Evol. Microbiol.">
        <title>Complete genome sequence of Corynebacterium casei LMG S-19264T (=DSM 44701T), isolated from a smear-ripened cheese.</title>
        <authorList>
            <consortium name="US DOE Joint Genome Institute (JGI-PGF)"/>
            <person name="Walter F."/>
            <person name="Albersmeier A."/>
            <person name="Kalinowski J."/>
            <person name="Ruckert C."/>
        </authorList>
    </citation>
    <scope>NUCLEOTIDE SEQUENCE</scope>
    <source>
        <strain evidence="5">CGMCC 1.10998</strain>
    </source>
</reference>
<dbReference type="Proteomes" id="UP000637423">
    <property type="component" value="Unassembled WGS sequence"/>
</dbReference>
<name>A0A916XCP9_9BURK</name>
<evidence type="ECO:0000313" key="5">
    <source>
        <dbReference type="EMBL" id="GGC64249.1"/>
    </source>
</evidence>
<evidence type="ECO:0000259" key="4">
    <source>
        <dbReference type="PROSITE" id="PS51891"/>
    </source>
</evidence>
<reference evidence="5" key="2">
    <citation type="submission" date="2020-09" db="EMBL/GenBank/DDBJ databases">
        <authorList>
            <person name="Sun Q."/>
            <person name="Zhou Y."/>
        </authorList>
    </citation>
    <scope>NUCLEOTIDE SEQUENCE</scope>
    <source>
        <strain evidence="5">CGMCC 1.10998</strain>
    </source>
</reference>
<dbReference type="GO" id="GO:0046872">
    <property type="term" value="F:metal ion binding"/>
    <property type="evidence" value="ECO:0007669"/>
    <property type="project" value="UniProtKB-KW"/>
</dbReference>
<evidence type="ECO:0000256" key="2">
    <source>
        <dbReference type="ARBA" id="ARBA00022723"/>
    </source>
</evidence>
<organism evidence="5 6">
    <name type="scientific">Undibacterium terreum</name>
    <dbReference type="NCBI Taxonomy" id="1224302"/>
    <lineage>
        <taxon>Bacteria</taxon>
        <taxon>Pseudomonadati</taxon>
        <taxon>Pseudomonadota</taxon>
        <taxon>Betaproteobacteria</taxon>
        <taxon>Burkholderiales</taxon>
        <taxon>Oxalobacteraceae</taxon>
        <taxon>Undibacterium</taxon>
    </lineage>
</organism>
<dbReference type="GO" id="GO:0016846">
    <property type="term" value="F:carbon-sulfur lyase activity"/>
    <property type="evidence" value="ECO:0007669"/>
    <property type="project" value="InterPro"/>
</dbReference>
<dbReference type="InterPro" id="IPR011057">
    <property type="entry name" value="Mss4-like_sf"/>
</dbReference>
<dbReference type="InterPro" id="IPR052355">
    <property type="entry name" value="CENP-V-like"/>
</dbReference>
<comment type="similarity">
    <text evidence="1">Belongs to the Gfa family.</text>
</comment>
<dbReference type="SUPFAM" id="SSF51316">
    <property type="entry name" value="Mss4-like"/>
    <property type="match status" value="1"/>
</dbReference>
<sequence>MSPPFPAQELRITKGEDALTLYQFNTRVARHYFCKHCGIYPFHQTRLNPQNWRVNIGCLHGVDPYALEAGLGDGASLSVVEDA</sequence>
<dbReference type="Gene3D" id="2.170.150.70">
    <property type="match status" value="1"/>
</dbReference>
<evidence type="ECO:0000313" key="6">
    <source>
        <dbReference type="Proteomes" id="UP000637423"/>
    </source>
</evidence>
<evidence type="ECO:0000256" key="3">
    <source>
        <dbReference type="ARBA" id="ARBA00022833"/>
    </source>
</evidence>
<proteinExistence type="inferred from homology"/>
<protein>
    <recommendedName>
        <fullName evidence="4">CENP-V/GFA domain-containing protein</fullName>
    </recommendedName>
</protein>
<keyword evidence="6" id="KW-1185">Reference proteome</keyword>
<evidence type="ECO:0000256" key="1">
    <source>
        <dbReference type="ARBA" id="ARBA00005495"/>
    </source>
</evidence>
<dbReference type="PANTHER" id="PTHR28620">
    <property type="entry name" value="CENTROMERE PROTEIN V"/>
    <property type="match status" value="1"/>
</dbReference>
<keyword evidence="3" id="KW-0862">Zinc</keyword>
<dbReference type="InterPro" id="IPR006913">
    <property type="entry name" value="CENP-V/GFA"/>
</dbReference>
<dbReference type="PROSITE" id="PS51891">
    <property type="entry name" value="CENP_V_GFA"/>
    <property type="match status" value="1"/>
</dbReference>
<comment type="caution">
    <text evidence="5">The sequence shown here is derived from an EMBL/GenBank/DDBJ whole genome shotgun (WGS) entry which is preliminary data.</text>
</comment>
<dbReference type="EMBL" id="BMED01000001">
    <property type="protein sequence ID" value="GGC64249.1"/>
    <property type="molecule type" value="Genomic_DNA"/>
</dbReference>
<dbReference type="PANTHER" id="PTHR28620:SF1">
    <property type="entry name" value="CENP-V_GFA DOMAIN-CONTAINING PROTEIN"/>
    <property type="match status" value="1"/>
</dbReference>
<gene>
    <name evidence="5" type="ORF">GCM10011396_09000</name>
</gene>
<dbReference type="Pfam" id="PF04828">
    <property type="entry name" value="GFA"/>
    <property type="match status" value="1"/>
</dbReference>
<keyword evidence="2" id="KW-0479">Metal-binding</keyword>
<feature type="domain" description="CENP-V/GFA" evidence="4">
    <location>
        <begin position="1"/>
        <end position="66"/>
    </location>
</feature>
<accession>A0A916XCP9</accession>